<gene>
    <name evidence="7" type="ORF">ENV41_01920</name>
</gene>
<proteinExistence type="predicted"/>
<feature type="domain" description="G-protein coupled receptors family 1 profile" evidence="6">
    <location>
        <begin position="1"/>
        <end position="72"/>
    </location>
</feature>
<evidence type="ECO:0000259" key="6">
    <source>
        <dbReference type="PROSITE" id="PS50262"/>
    </source>
</evidence>
<dbReference type="GO" id="GO:0016020">
    <property type="term" value="C:membrane"/>
    <property type="evidence" value="ECO:0007669"/>
    <property type="project" value="UniProtKB-SubCell"/>
</dbReference>
<comment type="subcellular location">
    <subcellularLocation>
        <location evidence="1">Membrane</location>
    </subcellularLocation>
</comment>
<evidence type="ECO:0000256" key="4">
    <source>
        <dbReference type="ARBA" id="ARBA00023136"/>
    </source>
</evidence>
<keyword evidence="4 5" id="KW-0472">Membrane</keyword>
<evidence type="ECO:0000256" key="5">
    <source>
        <dbReference type="SAM" id="Phobius"/>
    </source>
</evidence>
<evidence type="ECO:0000256" key="1">
    <source>
        <dbReference type="ARBA" id="ARBA00004370"/>
    </source>
</evidence>
<dbReference type="InterPro" id="IPR017452">
    <property type="entry name" value="GPCR_Rhodpsn_7TM"/>
</dbReference>
<feature type="transmembrane region" description="Helical" evidence="5">
    <location>
        <begin position="45"/>
        <end position="68"/>
    </location>
</feature>
<feature type="transmembrane region" description="Helical" evidence="5">
    <location>
        <begin position="6"/>
        <end position="24"/>
    </location>
</feature>
<evidence type="ECO:0000313" key="7">
    <source>
        <dbReference type="EMBL" id="HFZ08872.1"/>
    </source>
</evidence>
<protein>
    <recommendedName>
        <fullName evidence="6">G-protein coupled receptors family 1 profile domain-containing protein</fullName>
    </recommendedName>
</protein>
<keyword evidence="3 5" id="KW-1133">Transmembrane helix</keyword>
<dbReference type="AlphaFoldDB" id="A0A7V3JA16"/>
<dbReference type="PROSITE" id="PS50262">
    <property type="entry name" value="G_PROTEIN_RECEP_F1_2"/>
    <property type="match status" value="1"/>
</dbReference>
<sequence>MSYGIYFVFLPFVLIGSIIAYLITYNEYMRHYQTKKEPRKIALEAAVFAFVLFNIISIFIIFFIIFVLTKLY</sequence>
<accession>A0A7V3JA16</accession>
<dbReference type="EMBL" id="DTGG01000063">
    <property type="protein sequence ID" value="HFZ08872.1"/>
    <property type="molecule type" value="Genomic_DNA"/>
</dbReference>
<organism evidence="7">
    <name type="scientific">candidate division CPR3 bacterium</name>
    <dbReference type="NCBI Taxonomy" id="2268181"/>
    <lineage>
        <taxon>Bacteria</taxon>
        <taxon>Bacteria division CPR3</taxon>
    </lineage>
</organism>
<reference evidence="7" key="1">
    <citation type="journal article" date="2020" name="mSystems">
        <title>Genome- and Community-Level Interaction Insights into Carbon Utilization and Element Cycling Functions of Hydrothermarchaeota in Hydrothermal Sediment.</title>
        <authorList>
            <person name="Zhou Z."/>
            <person name="Liu Y."/>
            <person name="Xu W."/>
            <person name="Pan J."/>
            <person name="Luo Z.H."/>
            <person name="Li M."/>
        </authorList>
    </citation>
    <scope>NUCLEOTIDE SEQUENCE [LARGE SCALE GENOMIC DNA]</scope>
    <source>
        <strain evidence="7">SpSt-757</strain>
    </source>
</reference>
<evidence type="ECO:0000256" key="3">
    <source>
        <dbReference type="ARBA" id="ARBA00022989"/>
    </source>
</evidence>
<evidence type="ECO:0000256" key="2">
    <source>
        <dbReference type="ARBA" id="ARBA00022692"/>
    </source>
</evidence>
<keyword evidence="2 5" id="KW-0812">Transmembrane</keyword>
<name>A0A7V3JA16_UNCC3</name>
<comment type="caution">
    <text evidence="7">The sequence shown here is derived from an EMBL/GenBank/DDBJ whole genome shotgun (WGS) entry which is preliminary data.</text>
</comment>